<proteinExistence type="predicted"/>
<evidence type="ECO:0000256" key="1">
    <source>
        <dbReference type="SAM" id="SignalP"/>
    </source>
</evidence>
<accession>A0A7K1XV52</accession>
<dbReference type="Pfam" id="PF17899">
    <property type="entry name" value="Peptidase_M61_N"/>
    <property type="match status" value="1"/>
</dbReference>
<comment type="caution">
    <text evidence="4">The sequence shown here is derived from an EMBL/GenBank/DDBJ whole genome shotgun (WGS) entry which is preliminary data.</text>
</comment>
<dbReference type="Gene3D" id="1.10.390.10">
    <property type="entry name" value="Neutral Protease Domain 2"/>
    <property type="match status" value="1"/>
</dbReference>
<feature type="domain" description="Peptidase M61 N-terminal" evidence="3">
    <location>
        <begin position="23"/>
        <end position="198"/>
    </location>
</feature>
<dbReference type="AlphaFoldDB" id="A0A7K1XV52"/>
<reference evidence="4 5" key="1">
    <citation type="submission" date="2019-11" db="EMBL/GenBank/DDBJ databases">
        <title>Pedobacter sp. HMF7056 Genome sequencing and assembly.</title>
        <authorList>
            <person name="Kang H."/>
            <person name="Kim H."/>
            <person name="Joh K."/>
        </authorList>
    </citation>
    <scope>NUCLEOTIDE SEQUENCE [LARGE SCALE GENOMIC DNA]</scope>
    <source>
        <strain evidence="4 5">HMF7056</strain>
    </source>
</reference>
<dbReference type="Proteomes" id="UP000451233">
    <property type="component" value="Unassembled WGS sequence"/>
</dbReference>
<dbReference type="EMBL" id="WVHS01000001">
    <property type="protein sequence ID" value="MXV14386.1"/>
    <property type="molecule type" value="Genomic_DNA"/>
</dbReference>
<dbReference type="Pfam" id="PF05299">
    <property type="entry name" value="Peptidase_M61"/>
    <property type="match status" value="1"/>
</dbReference>
<dbReference type="InterPro" id="IPR040756">
    <property type="entry name" value="Peptidase_M61_N"/>
</dbReference>
<sequence length="614" mass="70046">MRFRIFCLLVLLSVSARAQPVYRYTADLKNISNDKVVIELQTPALKESEAVFSFAKAIPGSYSRKDFGRFIDDLEAYDKEGKSLKADKLNDNQYRIRDAEKLARITYKVNDTWESAHKNFIFQPGGSNIDAGKDFVINNHAFFGYFEGYSNLPFEIRMIKPAEMYGATHLTVNRDNPEEDILTASSFFVLADNPVIYARPDTTSFMAGNTRINVSVYSVNSKVKSAQVAGFLKPMSAALQKFFNGLPVDSYQFLYFFEDPRRALTDREKGQGGYGALEHNYSSLYYLPEMAYEPQLKKLVNEVSGHEFLHILTPLNLHSEQIAAFDFTSPKMSQHLWLYEGVTEYFAHLVQLQNGLLTEKEFFNNMRTKINQAEEYGDFSMTEMSAHVMEDDWQKKYNSVYNRGALIGFMLDVLIREKTAGKKDLKSVIMQLTRKYGPNKPFKDAQLFDDIIQLSHPAVKDFIASYITGAEPLPFPSFFNKIGYEFQPEKKVVAYYAGELALKYDETAQRFAFADVKNNTLGVKDDDLFVKINDINVTSANINDIWEKYFQANTTEPEVSLTITRNGEAKILSGKLDTGYFKMKNYLAPAESKTDGQDYLLRLISNRPIEVNGN</sequence>
<dbReference type="InterPro" id="IPR027268">
    <property type="entry name" value="Peptidase_M4/M1_CTD_sf"/>
</dbReference>
<dbReference type="RefSeq" id="WP_160905360.1">
    <property type="nucleotide sequence ID" value="NZ_WVHS01000001.1"/>
</dbReference>
<dbReference type="InterPro" id="IPR007963">
    <property type="entry name" value="Peptidase_M61_catalytic"/>
</dbReference>
<keyword evidence="1" id="KW-0732">Signal</keyword>
<feature type="chain" id="PRO_5029548375" evidence="1">
    <location>
        <begin position="19"/>
        <end position="614"/>
    </location>
</feature>
<evidence type="ECO:0000259" key="3">
    <source>
        <dbReference type="Pfam" id="PF17899"/>
    </source>
</evidence>
<name>A0A7K1XV52_9SPHI</name>
<feature type="domain" description="Peptidase M61 catalytic" evidence="2">
    <location>
        <begin position="302"/>
        <end position="407"/>
    </location>
</feature>
<evidence type="ECO:0000259" key="2">
    <source>
        <dbReference type="Pfam" id="PF05299"/>
    </source>
</evidence>
<evidence type="ECO:0000313" key="4">
    <source>
        <dbReference type="EMBL" id="MXV14386.1"/>
    </source>
</evidence>
<keyword evidence="5" id="KW-1185">Reference proteome</keyword>
<dbReference type="SUPFAM" id="SSF55486">
    <property type="entry name" value="Metalloproteases ('zincins'), catalytic domain"/>
    <property type="match status" value="1"/>
</dbReference>
<gene>
    <name evidence="4" type="ORF">GS398_03685</name>
</gene>
<evidence type="ECO:0000313" key="5">
    <source>
        <dbReference type="Proteomes" id="UP000451233"/>
    </source>
</evidence>
<organism evidence="4 5">
    <name type="scientific">Hufsiella ginkgonis</name>
    <dbReference type="NCBI Taxonomy" id="2695274"/>
    <lineage>
        <taxon>Bacteria</taxon>
        <taxon>Pseudomonadati</taxon>
        <taxon>Bacteroidota</taxon>
        <taxon>Sphingobacteriia</taxon>
        <taxon>Sphingobacteriales</taxon>
        <taxon>Sphingobacteriaceae</taxon>
        <taxon>Hufsiella</taxon>
    </lineage>
</organism>
<protein>
    <submittedName>
        <fullName evidence="4">Peptidase M61</fullName>
    </submittedName>
</protein>
<dbReference type="Gene3D" id="2.60.40.3650">
    <property type="match status" value="1"/>
</dbReference>
<feature type="signal peptide" evidence="1">
    <location>
        <begin position="1"/>
        <end position="18"/>
    </location>
</feature>